<feature type="region of interest" description="Disordered" evidence="5">
    <location>
        <begin position="1"/>
        <end position="36"/>
    </location>
</feature>
<feature type="domain" description="TIR" evidence="6">
    <location>
        <begin position="88"/>
        <end position="251"/>
    </location>
</feature>
<dbReference type="InterPro" id="IPR042197">
    <property type="entry name" value="Apaf_helical"/>
</dbReference>
<organism evidence="7 8">
    <name type="scientific">Linum tenue</name>
    <dbReference type="NCBI Taxonomy" id="586396"/>
    <lineage>
        <taxon>Eukaryota</taxon>
        <taxon>Viridiplantae</taxon>
        <taxon>Streptophyta</taxon>
        <taxon>Embryophyta</taxon>
        <taxon>Tracheophyta</taxon>
        <taxon>Spermatophyta</taxon>
        <taxon>Magnoliopsida</taxon>
        <taxon>eudicotyledons</taxon>
        <taxon>Gunneridae</taxon>
        <taxon>Pentapetalae</taxon>
        <taxon>rosids</taxon>
        <taxon>fabids</taxon>
        <taxon>Malpighiales</taxon>
        <taxon>Linaceae</taxon>
        <taxon>Linum</taxon>
    </lineage>
</organism>
<comment type="caution">
    <text evidence="7">The sequence shown here is derived from an EMBL/GenBank/DDBJ whole genome shotgun (WGS) entry which is preliminary data.</text>
</comment>
<feature type="compositionally biased region" description="Basic residues" evidence="5">
    <location>
        <begin position="19"/>
        <end position="28"/>
    </location>
</feature>
<accession>A0AAV0LJZ5</accession>
<dbReference type="InterPro" id="IPR035897">
    <property type="entry name" value="Toll_tir_struct_dom_sf"/>
</dbReference>
<keyword evidence="8" id="KW-1185">Reference proteome</keyword>
<feature type="non-terminal residue" evidence="7">
    <location>
        <position position="1"/>
    </location>
</feature>
<dbReference type="InterPro" id="IPR058192">
    <property type="entry name" value="WHD_ROQ1-like"/>
</dbReference>
<dbReference type="Pfam" id="PF01582">
    <property type="entry name" value="TIR"/>
    <property type="match status" value="1"/>
</dbReference>
<dbReference type="Proteomes" id="UP001154282">
    <property type="component" value="Unassembled WGS sequence"/>
</dbReference>
<evidence type="ECO:0000313" key="8">
    <source>
        <dbReference type="Proteomes" id="UP001154282"/>
    </source>
</evidence>
<dbReference type="SUPFAM" id="SSF52200">
    <property type="entry name" value="Toll/Interleukin receptor TIR domain"/>
    <property type="match status" value="1"/>
</dbReference>
<keyword evidence="1" id="KW-0433">Leucine-rich repeat</keyword>
<evidence type="ECO:0000256" key="4">
    <source>
        <dbReference type="ARBA" id="ARBA00023027"/>
    </source>
</evidence>
<name>A0AAV0LJZ5_9ROSI</name>
<keyword evidence="4" id="KW-0520">NAD</keyword>
<dbReference type="SMART" id="SM00255">
    <property type="entry name" value="TIR"/>
    <property type="match status" value="1"/>
</dbReference>
<dbReference type="Gene3D" id="1.10.10.10">
    <property type="entry name" value="Winged helix-like DNA-binding domain superfamily/Winged helix DNA-binding domain"/>
    <property type="match status" value="1"/>
</dbReference>
<evidence type="ECO:0000313" key="7">
    <source>
        <dbReference type="EMBL" id="CAI0433829.1"/>
    </source>
</evidence>
<dbReference type="Gene3D" id="1.10.8.430">
    <property type="entry name" value="Helical domain of apoptotic protease-activating factors"/>
    <property type="match status" value="1"/>
</dbReference>
<evidence type="ECO:0000256" key="2">
    <source>
        <dbReference type="ARBA" id="ARBA00022737"/>
    </source>
</evidence>
<keyword evidence="3" id="KW-0611">Plant defense</keyword>
<proteinExistence type="predicted"/>
<dbReference type="PANTHER" id="PTHR11017:SF479">
    <property type="entry name" value="DISEASE RESISTANCE PROTEIN (TIR-NBS-LRR CLASS) FAMILY"/>
    <property type="match status" value="1"/>
</dbReference>
<dbReference type="InterPro" id="IPR000157">
    <property type="entry name" value="TIR_dom"/>
</dbReference>
<gene>
    <name evidence="7" type="ORF">LITE_LOCUS24054</name>
</gene>
<sequence length="661" mass="75200">SPLLLLPGGRPENEDRRRSTQSRKRRQRTHSETTGQETENITLLILHPTKLCQRLTRFIRPFLFNPLPSPPSTARVSPYLSSSRVLPPKHDVFISFRGIDVRDTFLSHLNSFLKHQKKFAVYKDDLDLERGEDISLSLLEAIERSAVYIVIFSPNYADSPWCLDELVKILQCGERYGRRVIPVFYGGVDPSHVENQTGSYRKLPAVETVGRIRSWRTALTKSAAISGFSSQVTRPESKLIEEISRAVLQAVSGQMVPASYSKDGGLVGLERRVNEIEQWATSEGKNLTIGLWGTGGIGKTTLANAIYDRFSSQFERSYFLSKFSDKLSGSSQLRDGLQNDFFSALLGDENAGSISKDLKEHRLGRIRALVVIDDVGDDVGDIGHLNDLFKGQYCDLFAPGSIIILTSRNKQVLKNVCHHVYEVVALDRHEALRLFCFRAFKLPYPPSEYEEWSKRAITYAEGNPLALTTLGSHLYDRDQNFWAIELKALERHPNQAIERVFRRSYDGLGQVERNVFLDIACLYGRYEIEVKELERLLDGNYVEHGGSENLITKFIDKSILTADRVSHYGTVKMHGLLSDLGRSIVNEEFRLEKRSWLFEAQVVYDLFKQEKCCKVTRGICWNLYSGGELRTEAIHMQSEAFVKLENLRYLVIRRSTRIGSS</sequence>
<dbReference type="InterPro" id="IPR036388">
    <property type="entry name" value="WH-like_DNA-bd_sf"/>
</dbReference>
<protein>
    <recommendedName>
        <fullName evidence="6">TIR domain-containing protein</fullName>
    </recommendedName>
</protein>
<dbReference type="InterPro" id="IPR036390">
    <property type="entry name" value="WH_DNA-bd_sf"/>
</dbReference>
<dbReference type="SUPFAM" id="SSF46785">
    <property type="entry name" value="Winged helix' DNA-binding domain"/>
    <property type="match status" value="1"/>
</dbReference>
<dbReference type="InterPro" id="IPR044974">
    <property type="entry name" value="Disease_R_plants"/>
</dbReference>
<dbReference type="EMBL" id="CAMGYJ010000006">
    <property type="protein sequence ID" value="CAI0433829.1"/>
    <property type="molecule type" value="Genomic_DNA"/>
</dbReference>
<dbReference type="Pfam" id="PF23282">
    <property type="entry name" value="WHD_ROQ1"/>
    <property type="match status" value="1"/>
</dbReference>
<reference evidence="7" key="1">
    <citation type="submission" date="2022-08" db="EMBL/GenBank/DDBJ databases">
        <authorList>
            <person name="Gutierrez-Valencia J."/>
        </authorList>
    </citation>
    <scope>NUCLEOTIDE SEQUENCE</scope>
</reference>
<dbReference type="Pfam" id="PF00931">
    <property type="entry name" value="NB-ARC"/>
    <property type="match status" value="1"/>
</dbReference>
<dbReference type="GO" id="GO:0043531">
    <property type="term" value="F:ADP binding"/>
    <property type="evidence" value="ECO:0007669"/>
    <property type="project" value="InterPro"/>
</dbReference>
<dbReference type="SUPFAM" id="SSF52540">
    <property type="entry name" value="P-loop containing nucleoside triphosphate hydrolases"/>
    <property type="match status" value="1"/>
</dbReference>
<dbReference type="PANTHER" id="PTHR11017">
    <property type="entry name" value="LEUCINE-RICH REPEAT-CONTAINING PROTEIN"/>
    <property type="match status" value="1"/>
</dbReference>
<dbReference type="PRINTS" id="PR00364">
    <property type="entry name" value="DISEASERSIST"/>
</dbReference>
<dbReference type="AlphaFoldDB" id="A0AAV0LJZ5"/>
<evidence type="ECO:0000256" key="3">
    <source>
        <dbReference type="ARBA" id="ARBA00022821"/>
    </source>
</evidence>
<dbReference type="Gene3D" id="3.40.50.10140">
    <property type="entry name" value="Toll/interleukin-1 receptor homology (TIR) domain"/>
    <property type="match status" value="1"/>
</dbReference>
<dbReference type="InterPro" id="IPR027417">
    <property type="entry name" value="P-loop_NTPase"/>
</dbReference>
<dbReference type="GO" id="GO:0007165">
    <property type="term" value="P:signal transduction"/>
    <property type="evidence" value="ECO:0007669"/>
    <property type="project" value="InterPro"/>
</dbReference>
<dbReference type="Gene3D" id="3.40.50.300">
    <property type="entry name" value="P-loop containing nucleotide triphosphate hydrolases"/>
    <property type="match status" value="1"/>
</dbReference>
<dbReference type="FunFam" id="3.40.50.10140:FF:000007">
    <property type="entry name" value="Disease resistance protein (TIR-NBS-LRR class)"/>
    <property type="match status" value="1"/>
</dbReference>
<keyword evidence="2" id="KW-0677">Repeat</keyword>
<dbReference type="PROSITE" id="PS50104">
    <property type="entry name" value="TIR"/>
    <property type="match status" value="1"/>
</dbReference>
<evidence type="ECO:0000259" key="6">
    <source>
        <dbReference type="PROSITE" id="PS50104"/>
    </source>
</evidence>
<evidence type="ECO:0000256" key="5">
    <source>
        <dbReference type="SAM" id="MobiDB-lite"/>
    </source>
</evidence>
<evidence type="ECO:0000256" key="1">
    <source>
        <dbReference type="ARBA" id="ARBA00022614"/>
    </source>
</evidence>
<dbReference type="InterPro" id="IPR002182">
    <property type="entry name" value="NB-ARC"/>
</dbReference>
<dbReference type="GO" id="GO:0006952">
    <property type="term" value="P:defense response"/>
    <property type="evidence" value="ECO:0007669"/>
    <property type="project" value="UniProtKB-KW"/>
</dbReference>